<gene>
    <name evidence="5" type="ORF">DFR69_108188</name>
</gene>
<proteinExistence type="predicted"/>
<keyword evidence="1 5" id="KW-0489">Methyltransferase</keyword>
<dbReference type="AlphaFoldDB" id="A0A317NDF5"/>
<dbReference type="GO" id="GO:0032259">
    <property type="term" value="P:methylation"/>
    <property type="evidence" value="ECO:0007669"/>
    <property type="project" value="UniProtKB-KW"/>
</dbReference>
<dbReference type="PANTHER" id="PTHR43464">
    <property type="entry name" value="METHYLTRANSFERASE"/>
    <property type="match status" value="1"/>
</dbReference>
<dbReference type="GO" id="GO:0008757">
    <property type="term" value="F:S-adenosylmethionine-dependent methyltransferase activity"/>
    <property type="evidence" value="ECO:0007669"/>
    <property type="project" value="InterPro"/>
</dbReference>
<evidence type="ECO:0000313" key="5">
    <source>
        <dbReference type="EMBL" id="PWV72874.1"/>
    </source>
</evidence>
<dbReference type="CDD" id="cd02440">
    <property type="entry name" value="AdoMet_MTases"/>
    <property type="match status" value="1"/>
</dbReference>
<protein>
    <submittedName>
        <fullName evidence="5">Methyltransferase family protein</fullName>
    </submittedName>
</protein>
<comment type="caution">
    <text evidence="5">The sequence shown here is derived from an EMBL/GenBank/DDBJ whole genome shotgun (WGS) entry which is preliminary data.</text>
</comment>
<dbReference type="EMBL" id="QGTL01000008">
    <property type="protein sequence ID" value="PWV72874.1"/>
    <property type="molecule type" value="Genomic_DNA"/>
</dbReference>
<dbReference type="Gene3D" id="3.40.50.150">
    <property type="entry name" value="Vaccinia Virus protein VP39"/>
    <property type="match status" value="1"/>
</dbReference>
<keyword evidence="2 5" id="KW-0808">Transferase</keyword>
<dbReference type="SUPFAM" id="SSF53335">
    <property type="entry name" value="S-adenosyl-L-methionine-dependent methyltransferases"/>
    <property type="match status" value="1"/>
</dbReference>
<keyword evidence="3" id="KW-0949">S-adenosyl-L-methionine</keyword>
<accession>A0A317NDF5</accession>
<evidence type="ECO:0000313" key="6">
    <source>
        <dbReference type="Proteomes" id="UP000246410"/>
    </source>
</evidence>
<dbReference type="PANTHER" id="PTHR43464:SF19">
    <property type="entry name" value="UBIQUINONE BIOSYNTHESIS O-METHYLTRANSFERASE, MITOCHONDRIAL"/>
    <property type="match status" value="1"/>
</dbReference>
<reference evidence="5 6" key="1">
    <citation type="submission" date="2018-05" db="EMBL/GenBank/DDBJ databases">
        <title>Genomic Encyclopedia of Type Strains, Phase IV (KMG-IV): sequencing the most valuable type-strain genomes for metagenomic binning, comparative biology and taxonomic classification.</title>
        <authorList>
            <person name="Goeker M."/>
        </authorList>
    </citation>
    <scope>NUCLEOTIDE SEQUENCE [LARGE SCALE GENOMIC DNA]</scope>
    <source>
        <strain evidence="5 6">DSM 44717</strain>
    </source>
</reference>
<name>A0A317NDF5_9NOCA</name>
<dbReference type="Pfam" id="PF08241">
    <property type="entry name" value="Methyltransf_11"/>
    <property type="match status" value="1"/>
</dbReference>
<dbReference type="RefSeq" id="WP_208644031.1">
    <property type="nucleotide sequence ID" value="NZ_QGTL01000008.1"/>
</dbReference>
<dbReference type="Proteomes" id="UP000246410">
    <property type="component" value="Unassembled WGS sequence"/>
</dbReference>
<evidence type="ECO:0000256" key="2">
    <source>
        <dbReference type="ARBA" id="ARBA00022679"/>
    </source>
</evidence>
<evidence type="ECO:0000256" key="1">
    <source>
        <dbReference type="ARBA" id="ARBA00022603"/>
    </source>
</evidence>
<sequence length="240" mass="26431">MIPERASAYDSFAEGYTAENETSLLNAHYERPAMLELAGDVRGRRILDAGCCSGALSAALRERGADVTGIDASAGMLEQARMRLGADADLRVGDLADPLPFADDTFDDIVASLVLHYLRDWVPTLGELRRVLKPGGRLLVSVEHPFAIFLGQRLAGEETNYFRTRERTEEWTMGGQTARLTFWDRPLHAMTGAFTAAGFRIGAISEPSALPSARELFPDGYDEHTGMRFLSFLFFALHAD</sequence>
<evidence type="ECO:0000256" key="3">
    <source>
        <dbReference type="ARBA" id="ARBA00022691"/>
    </source>
</evidence>
<evidence type="ECO:0000259" key="4">
    <source>
        <dbReference type="Pfam" id="PF08241"/>
    </source>
</evidence>
<feature type="domain" description="Methyltransferase type 11" evidence="4">
    <location>
        <begin position="47"/>
        <end position="140"/>
    </location>
</feature>
<organism evidence="5 6">
    <name type="scientific">Nocardia neocaledoniensis</name>
    <dbReference type="NCBI Taxonomy" id="236511"/>
    <lineage>
        <taxon>Bacteria</taxon>
        <taxon>Bacillati</taxon>
        <taxon>Actinomycetota</taxon>
        <taxon>Actinomycetes</taxon>
        <taxon>Mycobacteriales</taxon>
        <taxon>Nocardiaceae</taxon>
        <taxon>Nocardia</taxon>
    </lineage>
</organism>
<dbReference type="InterPro" id="IPR029063">
    <property type="entry name" value="SAM-dependent_MTases_sf"/>
</dbReference>
<dbReference type="InterPro" id="IPR013216">
    <property type="entry name" value="Methyltransf_11"/>
</dbReference>
<keyword evidence="6" id="KW-1185">Reference proteome</keyword>